<organism evidence="2">
    <name type="scientific">Oryza sativa subsp. japonica</name>
    <name type="common">Rice</name>
    <dbReference type="NCBI Taxonomy" id="39947"/>
    <lineage>
        <taxon>Eukaryota</taxon>
        <taxon>Viridiplantae</taxon>
        <taxon>Streptophyta</taxon>
        <taxon>Embryophyta</taxon>
        <taxon>Tracheophyta</taxon>
        <taxon>Spermatophyta</taxon>
        <taxon>Magnoliopsida</taxon>
        <taxon>Liliopsida</taxon>
        <taxon>Poales</taxon>
        <taxon>Poaceae</taxon>
        <taxon>BOP clade</taxon>
        <taxon>Oryzoideae</taxon>
        <taxon>Oryzeae</taxon>
        <taxon>Oryzinae</taxon>
        <taxon>Oryza</taxon>
        <taxon>Oryza sativa</taxon>
    </lineage>
</organism>
<proteinExistence type="predicted"/>
<protein>
    <submittedName>
        <fullName evidence="2">Uncharacterized protein OSJNBa0025P13.22</fullName>
    </submittedName>
</protein>
<reference evidence="2" key="1">
    <citation type="journal article" date="2002" name="Nature">
        <title>The genome sequence and structure of rice chromosome 1.</title>
        <authorList>
            <person name="Sasaki T."/>
            <person name="Matsumoto T."/>
            <person name="Yamamoto K."/>
            <person name="Sakata K."/>
            <person name="Baba T."/>
            <person name="Katayose Y."/>
            <person name="Wu J."/>
            <person name="Niimura Y."/>
            <person name="Cheng Z."/>
            <person name="Nagamura Y."/>
            <person name="Antonio B.A."/>
            <person name="Kanamori H."/>
            <person name="Hosokawa S."/>
            <person name="Masukawa M."/>
            <person name="Arikawa K."/>
            <person name="Chiden Y."/>
            <person name="Hayashi M."/>
            <person name="Okamoto M."/>
            <person name="Ando T."/>
            <person name="Aoki H."/>
            <person name="Arita K."/>
            <person name="Hamada M."/>
            <person name="Harada C."/>
            <person name="Hijishita S."/>
            <person name="Honda M."/>
            <person name="Ichikawa Y."/>
            <person name="Idonuma A."/>
            <person name="Iijima M."/>
            <person name="Ikeda M."/>
            <person name="Ikeno M."/>
            <person name="Itoh S."/>
            <person name="Itoh T."/>
            <person name="Itoh Y."/>
            <person name="Itoh Y."/>
            <person name="Iwabuchi A."/>
            <person name="Kamiya K."/>
            <person name="Karasawa W."/>
            <person name="Katagiri S."/>
            <person name="Kikuta A."/>
            <person name="Kobayashi N."/>
            <person name="Kono I."/>
            <person name="Machita K."/>
            <person name="Maehara T."/>
            <person name="Mizuno H."/>
            <person name="Mizubayashi T."/>
            <person name="Mukai Y."/>
            <person name="Nagasaki H."/>
            <person name="Nakashima M."/>
            <person name="Nakama Y."/>
            <person name="Nakamichi Y."/>
            <person name="Nakamura M."/>
            <person name="Namiki N."/>
            <person name="Negishi M."/>
            <person name="Ohta I."/>
            <person name="Ono N."/>
            <person name="Saji S."/>
            <person name="Sakai K."/>
            <person name="Shibata M."/>
            <person name="Shimokawa T."/>
            <person name="Shomura A."/>
            <person name="Song J."/>
            <person name="Takazaki Y."/>
            <person name="Terasawa K."/>
            <person name="Tsuji K."/>
            <person name="Waki K."/>
            <person name="Yamagata H."/>
            <person name="Yamane H."/>
            <person name="Yoshiki S."/>
            <person name="Yoshihara R."/>
            <person name="Yukawa K."/>
            <person name="Zhong H."/>
            <person name="Iwama H."/>
            <person name="Endo T."/>
            <person name="Ito H."/>
            <person name="Hahn J.H."/>
            <person name="Kim H.I."/>
            <person name="Eun M.Y."/>
            <person name="Yano M."/>
            <person name="Jiang J."/>
            <person name="Gojobori T."/>
        </authorList>
    </citation>
    <scope>NUCLEOTIDE SEQUENCE [LARGE SCALE GENOMIC DNA]</scope>
</reference>
<name>Q5JNG8_ORYSJ</name>
<dbReference type="EMBL" id="AP003140">
    <property type="protein sequence ID" value="BAD86990.1"/>
    <property type="molecule type" value="Genomic_DNA"/>
</dbReference>
<dbReference type="AlphaFoldDB" id="Q5JNG8"/>
<gene>
    <name evidence="2" type="primary">OSJNBa0025P13.22</name>
</gene>
<sequence>MGHSPSPPTYNLITHKASRRMTSRSTFLLDEVDYEGRSGCGGEPSSGRPHHQAAVEPVAHERRGVAVAAAADLAAAGSSGEGGWLDAAVLLPYNGADDLADGVASLAADKLAYSVASLAAAGSPDPDVDSPDLAAAGSSGEGGWLDVAVLLPHDGADDLADGVASLAADELAGSVASLAAAGSPDRAVAATTRWLSLDVAVFFPPRRRR</sequence>
<accession>Q5JNG8</accession>
<feature type="region of interest" description="Disordered" evidence="1">
    <location>
        <begin position="36"/>
        <end position="55"/>
    </location>
</feature>
<evidence type="ECO:0000256" key="1">
    <source>
        <dbReference type="SAM" id="MobiDB-lite"/>
    </source>
</evidence>
<dbReference type="Proteomes" id="UP000817658">
    <property type="component" value="Chromosome 1"/>
</dbReference>
<evidence type="ECO:0000313" key="2">
    <source>
        <dbReference type="EMBL" id="BAD86990.1"/>
    </source>
</evidence>